<dbReference type="RefSeq" id="WP_016275005.1">
    <property type="nucleotide sequence ID" value="NZ_JABVZU010000002.1"/>
</dbReference>
<evidence type="ECO:0000259" key="3">
    <source>
        <dbReference type="PROSITE" id="PS51755"/>
    </source>
</evidence>
<keyword evidence="5" id="KW-1185">Reference proteome</keyword>
<keyword evidence="1 2" id="KW-0238">DNA-binding</keyword>
<evidence type="ECO:0000256" key="1">
    <source>
        <dbReference type="ARBA" id="ARBA00023125"/>
    </source>
</evidence>
<dbReference type="AlphaFoldDB" id="R9ICE5"/>
<reference evidence="4 5" key="1">
    <citation type="submission" date="2013-04" db="EMBL/GenBank/DDBJ databases">
        <title>The Genome Sequence of Bacteroides massiliensis dnLKV3.</title>
        <authorList>
            <consortium name="The Broad Institute Genomics Platform"/>
            <consortium name="The Broad Institute Genome Sequencing Center for Infectious Disease"/>
            <person name="Earl A."/>
            <person name="Xavier R."/>
            <person name="Kuhn K."/>
            <person name="Stappenbeck T."/>
            <person name="Walker B."/>
            <person name="Young S."/>
            <person name="Zeng Q."/>
            <person name="Gargeya S."/>
            <person name="Fitzgerald M."/>
            <person name="Haas B."/>
            <person name="Abouelleil A."/>
            <person name="Allen A.W."/>
            <person name="Alvarado L."/>
            <person name="Arachchi H.M."/>
            <person name="Berlin A.M."/>
            <person name="Chapman S.B."/>
            <person name="Gainer-Dewar J."/>
            <person name="Goldberg J."/>
            <person name="Griggs A."/>
            <person name="Gujja S."/>
            <person name="Hansen M."/>
            <person name="Howarth C."/>
            <person name="Imamovic A."/>
            <person name="Ireland A."/>
            <person name="Larimer J."/>
            <person name="McCowan C."/>
            <person name="Murphy C."/>
            <person name="Pearson M."/>
            <person name="Poon T.W."/>
            <person name="Priest M."/>
            <person name="Roberts A."/>
            <person name="Saif S."/>
            <person name="Shea T."/>
            <person name="Sisk P."/>
            <person name="Sykes S."/>
            <person name="Wortman J."/>
            <person name="Nusbaum C."/>
            <person name="Birren B."/>
        </authorList>
    </citation>
    <scope>NUCLEOTIDE SEQUENCE [LARGE SCALE GENOMIC DNA]</scope>
    <source>
        <strain evidence="5">dnLKV3</strain>
    </source>
</reference>
<dbReference type="STRING" id="1235788.C802_00525"/>
<evidence type="ECO:0000313" key="5">
    <source>
        <dbReference type="Proteomes" id="UP000014200"/>
    </source>
</evidence>
<dbReference type="Proteomes" id="UP000014200">
    <property type="component" value="Unassembled WGS sequence"/>
</dbReference>
<dbReference type="PATRIC" id="fig|1235788.3.peg.523"/>
<dbReference type="SMART" id="SM00862">
    <property type="entry name" value="Trans_reg_C"/>
    <property type="match status" value="1"/>
</dbReference>
<comment type="caution">
    <text evidence="4">The sequence shown here is derived from an EMBL/GenBank/DDBJ whole genome shotgun (WGS) entry which is preliminary data.</text>
</comment>
<sequence>MKRIKRKITIGLFLIIGLVSLCVSFFNSGKENIQEHLNEALNKTIIVDFHRRELKEMRYTGKSLNKKVDRIKITSNEGPEYIIFEDSVEEYLAYQWATQYILAQIRPVNPDKFNTLFNEEISKKNIICRTGIIYRHKGDIQYSDKDSISYQKSIATQAVILDAKKTVTVQAWADCDRATIWKNGDKRITWLAVFYLIIATFVFSHSQAKQINTENVATNSPTVPTNVFLQKGIKVDEKERKIYINDQECITMDSGFKIMRLLIGNPKHFVSKEEIVRELWPVEINSTDKNILNNRINKHINTLRKALLNFPEYQIETEHGKGYRLLIPSNLTPYAP</sequence>
<dbReference type="InterPro" id="IPR016032">
    <property type="entry name" value="Sig_transdc_resp-reg_C-effctor"/>
</dbReference>
<organism evidence="4 5">
    <name type="scientific">Phocaeicola sartorii</name>
    <dbReference type="NCBI Taxonomy" id="671267"/>
    <lineage>
        <taxon>Bacteria</taxon>
        <taxon>Pseudomonadati</taxon>
        <taxon>Bacteroidota</taxon>
        <taxon>Bacteroidia</taxon>
        <taxon>Bacteroidales</taxon>
        <taxon>Bacteroidaceae</taxon>
        <taxon>Phocaeicola</taxon>
    </lineage>
</organism>
<dbReference type="GO" id="GO:0000160">
    <property type="term" value="P:phosphorelay signal transduction system"/>
    <property type="evidence" value="ECO:0007669"/>
    <property type="project" value="InterPro"/>
</dbReference>
<proteinExistence type="predicted"/>
<dbReference type="PROSITE" id="PS51755">
    <property type="entry name" value="OMPR_PHOB"/>
    <property type="match status" value="1"/>
</dbReference>
<gene>
    <name evidence="4" type="ORF">C802_00525</name>
</gene>
<dbReference type="Pfam" id="PF00486">
    <property type="entry name" value="Trans_reg_C"/>
    <property type="match status" value="1"/>
</dbReference>
<dbReference type="InterPro" id="IPR036388">
    <property type="entry name" value="WH-like_DNA-bd_sf"/>
</dbReference>
<feature type="DNA-binding region" description="OmpR/PhoB-type" evidence="2">
    <location>
        <begin position="225"/>
        <end position="327"/>
    </location>
</feature>
<dbReference type="GO" id="GO:0003677">
    <property type="term" value="F:DNA binding"/>
    <property type="evidence" value="ECO:0007669"/>
    <property type="project" value="UniProtKB-UniRule"/>
</dbReference>
<name>R9ICE5_9BACT</name>
<dbReference type="InterPro" id="IPR001867">
    <property type="entry name" value="OmpR/PhoB-type_DNA-bd"/>
</dbReference>
<dbReference type="HOGENOM" id="CLU_072258_0_0_10"/>
<evidence type="ECO:0000256" key="2">
    <source>
        <dbReference type="PROSITE-ProRule" id="PRU01091"/>
    </source>
</evidence>
<dbReference type="GO" id="GO:0006355">
    <property type="term" value="P:regulation of DNA-templated transcription"/>
    <property type="evidence" value="ECO:0007669"/>
    <property type="project" value="InterPro"/>
</dbReference>
<protein>
    <recommendedName>
        <fullName evidence="3">OmpR/PhoB-type domain-containing protein</fullName>
    </recommendedName>
</protein>
<evidence type="ECO:0000313" key="4">
    <source>
        <dbReference type="EMBL" id="EOS15191.1"/>
    </source>
</evidence>
<dbReference type="EMBL" id="ASSP01000005">
    <property type="protein sequence ID" value="EOS15191.1"/>
    <property type="molecule type" value="Genomic_DNA"/>
</dbReference>
<accession>R9ICE5</accession>
<feature type="domain" description="OmpR/PhoB-type" evidence="3">
    <location>
        <begin position="225"/>
        <end position="327"/>
    </location>
</feature>
<dbReference type="CDD" id="cd00383">
    <property type="entry name" value="trans_reg_C"/>
    <property type="match status" value="1"/>
</dbReference>
<dbReference type="SUPFAM" id="SSF46894">
    <property type="entry name" value="C-terminal effector domain of the bipartite response regulators"/>
    <property type="match status" value="1"/>
</dbReference>
<dbReference type="OrthoDB" id="1050744at2"/>
<dbReference type="Gene3D" id="1.10.10.10">
    <property type="entry name" value="Winged helix-like DNA-binding domain superfamily/Winged helix DNA-binding domain"/>
    <property type="match status" value="1"/>
</dbReference>
<dbReference type="GeneID" id="82151714"/>